<evidence type="ECO:0000313" key="1">
    <source>
        <dbReference type="EMBL" id="ABU59102.1"/>
    </source>
</evidence>
<keyword evidence="2" id="KW-1185">Reference proteome</keyword>
<protein>
    <submittedName>
        <fullName evidence="1">Uncharacterized protein</fullName>
    </submittedName>
</protein>
<dbReference type="HOGENOM" id="CLU_125321_0_0_0"/>
<organism evidence="1 2">
    <name type="scientific">Roseiflexus castenholzii (strain DSM 13941 / HLO8)</name>
    <dbReference type="NCBI Taxonomy" id="383372"/>
    <lineage>
        <taxon>Bacteria</taxon>
        <taxon>Bacillati</taxon>
        <taxon>Chloroflexota</taxon>
        <taxon>Chloroflexia</taxon>
        <taxon>Chloroflexales</taxon>
        <taxon>Roseiflexineae</taxon>
        <taxon>Roseiflexaceae</taxon>
        <taxon>Roseiflexus</taxon>
    </lineage>
</organism>
<gene>
    <name evidence="1" type="ordered locus">Rcas_3048</name>
</gene>
<proteinExistence type="predicted"/>
<dbReference type="OrthoDB" id="154365at2"/>
<accession>A7NNG6</accession>
<dbReference type="eggNOG" id="ENOG5031FMS">
    <property type="taxonomic scope" value="Bacteria"/>
</dbReference>
<dbReference type="RefSeq" id="WP_012121526.1">
    <property type="nucleotide sequence ID" value="NC_009767.1"/>
</dbReference>
<reference evidence="1 2" key="1">
    <citation type="submission" date="2007-08" db="EMBL/GenBank/DDBJ databases">
        <title>Complete sequence of Roseiflexus castenholzii DSM 13941.</title>
        <authorList>
            <consortium name="US DOE Joint Genome Institute"/>
            <person name="Copeland A."/>
            <person name="Lucas S."/>
            <person name="Lapidus A."/>
            <person name="Barry K."/>
            <person name="Glavina del Rio T."/>
            <person name="Dalin E."/>
            <person name="Tice H."/>
            <person name="Pitluck S."/>
            <person name="Thompson L.S."/>
            <person name="Brettin T."/>
            <person name="Bruce D."/>
            <person name="Detter J.C."/>
            <person name="Han C."/>
            <person name="Tapia R."/>
            <person name="Schmutz J."/>
            <person name="Larimer F."/>
            <person name="Land M."/>
            <person name="Hauser L."/>
            <person name="Kyrpides N."/>
            <person name="Mikhailova N."/>
            <person name="Bryant D.A."/>
            <person name="Hanada S."/>
            <person name="Tsukatani Y."/>
            <person name="Richardson P."/>
        </authorList>
    </citation>
    <scope>NUCLEOTIDE SEQUENCE [LARGE SCALE GENOMIC DNA]</scope>
    <source>
        <strain evidence="2">DSM 13941 / HLO8</strain>
    </source>
</reference>
<dbReference type="EMBL" id="CP000804">
    <property type="protein sequence ID" value="ABU59102.1"/>
    <property type="molecule type" value="Genomic_DNA"/>
</dbReference>
<name>A7NNG6_ROSCS</name>
<dbReference type="KEGG" id="rca:Rcas_3048"/>
<dbReference type="AlphaFoldDB" id="A7NNG6"/>
<dbReference type="Proteomes" id="UP000000263">
    <property type="component" value="Chromosome"/>
</dbReference>
<evidence type="ECO:0000313" key="2">
    <source>
        <dbReference type="Proteomes" id="UP000000263"/>
    </source>
</evidence>
<sequence>MANNDWLTQTQELLQTWTKAQQSLWENWRSLMPTMSAQPASEEWKQAVSAWKDIMQRSLNAQADFVKFWSESMTAMPLMGKQMEEMSSLIVETTQRWTHVQSEIWSNWLDAVAKADAAAMTQNWDEGTRKAFDAWRETVNSAIEAQRKMMESWMSSGGEKKE</sequence>